<dbReference type="GO" id="GO:0000428">
    <property type="term" value="C:DNA-directed RNA polymerase complex"/>
    <property type="evidence" value="ECO:0007669"/>
    <property type="project" value="UniProtKB-KW"/>
</dbReference>
<dbReference type="Gene3D" id="1.10.10.10">
    <property type="entry name" value="Winged helix-like DNA-binding domain superfamily/Winged helix DNA-binding domain"/>
    <property type="match status" value="1"/>
</dbReference>
<comment type="caution">
    <text evidence="7">The sequence shown here is derived from an EMBL/GenBank/DDBJ whole genome shotgun (WGS) entry which is preliminary data.</text>
</comment>
<evidence type="ECO:0000259" key="5">
    <source>
        <dbReference type="Pfam" id="PF04542"/>
    </source>
</evidence>
<keyword evidence="8" id="KW-1185">Reference proteome</keyword>
<dbReference type="InterPro" id="IPR013249">
    <property type="entry name" value="RNA_pol_sigma70_r4_t2"/>
</dbReference>
<evidence type="ECO:0000313" key="7">
    <source>
        <dbReference type="EMBL" id="GEO19749.1"/>
    </source>
</evidence>
<dbReference type="PANTHER" id="PTHR43133:SF46">
    <property type="entry name" value="RNA POLYMERASE SIGMA-70 FACTOR ECF SUBFAMILY"/>
    <property type="match status" value="1"/>
</dbReference>
<dbReference type="RefSeq" id="WP_020889779.1">
    <property type="nucleotide sequence ID" value="NZ_BJYV01000001.1"/>
</dbReference>
<gene>
    <name evidence="7" type="ORF">CQA01_02830</name>
</gene>
<dbReference type="NCBIfam" id="TIGR02937">
    <property type="entry name" value="sigma70-ECF"/>
    <property type="match status" value="1"/>
</dbReference>
<dbReference type="AlphaFoldDB" id="A0A512C6B1"/>
<evidence type="ECO:0000256" key="2">
    <source>
        <dbReference type="ARBA" id="ARBA00023015"/>
    </source>
</evidence>
<dbReference type="EMBL" id="BJYV01000001">
    <property type="protein sequence ID" value="GEO19749.1"/>
    <property type="molecule type" value="Genomic_DNA"/>
</dbReference>
<feature type="domain" description="RNA polymerase sigma-70 region 2" evidence="5">
    <location>
        <begin position="32"/>
        <end position="99"/>
    </location>
</feature>
<accession>A0A512C6B1</accession>
<dbReference type="InterPro" id="IPR039425">
    <property type="entry name" value="RNA_pol_sigma-70-like"/>
</dbReference>
<keyword evidence="4" id="KW-0804">Transcription</keyword>
<dbReference type="GO" id="GO:0016987">
    <property type="term" value="F:sigma factor activity"/>
    <property type="evidence" value="ECO:0007669"/>
    <property type="project" value="UniProtKB-KW"/>
</dbReference>
<comment type="similarity">
    <text evidence="1">Belongs to the sigma-70 factor family. ECF subfamily.</text>
</comment>
<evidence type="ECO:0000256" key="3">
    <source>
        <dbReference type="ARBA" id="ARBA00023082"/>
    </source>
</evidence>
<evidence type="ECO:0000256" key="1">
    <source>
        <dbReference type="ARBA" id="ARBA00010641"/>
    </source>
</evidence>
<dbReference type="GO" id="GO:0006352">
    <property type="term" value="P:DNA-templated transcription initiation"/>
    <property type="evidence" value="ECO:0007669"/>
    <property type="project" value="InterPro"/>
</dbReference>
<protein>
    <submittedName>
        <fullName evidence="7">DNA-directed RNA polymerase sigma-70 factor</fullName>
    </submittedName>
</protein>
<name>A0A512C6B1_9BACT</name>
<evidence type="ECO:0000256" key="4">
    <source>
        <dbReference type="ARBA" id="ARBA00023163"/>
    </source>
</evidence>
<keyword evidence="7" id="KW-0240">DNA-directed RNA polymerase</keyword>
<dbReference type="SUPFAM" id="SSF88946">
    <property type="entry name" value="Sigma2 domain of RNA polymerase sigma factors"/>
    <property type="match status" value="1"/>
</dbReference>
<dbReference type="Pfam" id="PF08281">
    <property type="entry name" value="Sigma70_r4_2"/>
    <property type="match status" value="1"/>
</dbReference>
<proteinExistence type="inferred from homology"/>
<keyword evidence="2" id="KW-0805">Transcription regulation</keyword>
<feature type="domain" description="RNA polymerase sigma factor 70 region 4 type 2" evidence="6">
    <location>
        <begin position="135"/>
        <end position="177"/>
    </location>
</feature>
<reference evidence="7 8" key="1">
    <citation type="submission" date="2019-07" db="EMBL/GenBank/DDBJ databases">
        <title>Whole genome shotgun sequence of Cyclobacterium qasimii NBRC 106168.</title>
        <authorList>
            <person name="Hosoyama A."/>
            <person name="Uohara A."/>
            <person name="Ohji S."/>
            <person name="Ichikawa N."/>
        </authorList>
    </citation>
    <scope>NUCLEOTIDE SEQUENCE [LARGE SCALE GENOMIC DNA]</scope>
    <source>
        <strain evidence="7 8">NBRC 106168</strain>
    </source>
</reference>
<evidence type="ECO:0000313" key="8">
    <source>
        <dbReference type="Proteomes" id="UP000321301"/>
    </source>
</evidence>
<sequence>MEKRLLNSIPQTDCDALWLLLRNGDKKGLEGLYRQFSHELFKYGLSMVRDEGFVQDCIQEIFIDLWKYHLRLNKADNVKVYLFKSLSNKIIRELKKARKRKTEEIQEEIYSQISIESIESSLINIQREKTLQAKLAKGLEELPLRQKQVINHLFFDQFSYEETSKMMGINLRSVYTLAWKAIGTLKKHILSLAIVLIFLF</sequence>
<dbReference type="SUPFAM" id="SSF88659">
    <property type="entry name" value="Sigma3 and sigma4 domains of RNA polymerase sigma factors"/>
    <property type="match status" value="1"/>
</dbReference>
<dbReference type="InterPro" id="IPR014284">
    <property type="entry name" value="RNA_pol_sigma-70_dom"/>
</dbReference>
<evidence type="ECO:0000259" key="6">
    <source>
        <dbReference type="Pfam" id="PF08281"/>
    </source>
</evidence>
<dbReference type="Gene3D" id="1.10.1740.10">
    <property type="match status" value="1"/>
</dbReference>
<dbReference type="InterPro" id="IPR007627">
    <property type="entry name" value="RNA_pol_sigma70_r2"/>
</dbReference>
<dbReference type="Proteomes" id="UP000321301">
    <property type="component" value="Unassembled WGS sequence"/>
</dbReference>
<dbReference type="PANTHER" id="PTHR43133">
    <property type="entry name" value="RNA POLYMERASE ECF-TYPE SIGMA FACTO"/>
    <property type="match status" value="1"/>
</dbReference>
<dbReference type="Pfam" id="PF04542">
    <property type="entry name" value="Sigma70_r2"/>
    <property type="match status" value="1"/>
</dbReference>
<dbReference type="InterPro" id="IPR036388">
    <property type="entry name" value="WH-like_DNA-bd_sf"/>
</dbReference>
<keyword evidence="3" id="KW-0731">Sigma factor</keyword>
<organism evidence="7 8">
    <name type="scientific">Cyclobacterium qasimii</name>
    <dbReference type="NCBI Taxonomy" id="1350429"/>
    <lineage>
        <taxon>Bacteria</taxon>
        <taxon>Pseudomonadati</taxon>
        <taxon>Bacteroidota</taxon>
        <taxon>Cytophagia</taxon>
        <taxon>Cytophagales</taxon>
        <taxon>Cyclobacteriaceae</taxon>
        <taxon>Cyclobacterium</taxon>
    </lineage>
</organism>
<dbReference type="GO" id="GO:0003677">
    <property type="term" value="F:DNA binding"/>
    <property type="evidence" value="ECO:0007669"/>
    <property type="project" value="InterPro"/>
</dbReference>
<dbReference type="InterPro" id="IPR013325">
    <property type="entry name" value="RNA_pol_sigma_r2"/>
</dbReference>
<dbReference type="InterPro" id="IPR013324">
    <property type="entry name" value="RNA_pol_sigma_r3/r4-like"/>
</dbReference>